<evidence type="ECO:0000256" key="6">
    <source>
        <dbReference type="RuleBase" id="RU004440"/>
    </source>
</evidence>
<evidence type="ECO:0000256" key="4">
    <source>
        <dbReference type="ARBA" id="ARBA00023157"/>
    </source>
</evidence>
<dbReference type="CDD" id="cd16899">
    <property type="entry name" value="LYZ_C_invert"/>
    <property type="match status" value="1"/>
</dbReference>
<dbReference type="EMBL" id="CAKOFQ010007208">
    <property type="protein sequence ID" value="CAH1994921.1"/>
    <property type="molecule type" value="Genomic_DNA"/>
</dbReference>
<keyword evidence="7" id="KW-0732">Signal</keyword>
<dbReference type="SMART" id="SM00263">
    <property type="entry name" value="LYZ1"/>
    <property type="match status" value="1"/>
</dbReference>
<comment type="caution">
    <text evidence="9">The sequence shown here is derived from an EMBL/GenBank/DDBJ whole genome shotgun (WGS) entry which is preliminary data.</text>
</comment>
<feature type="signal peptide" evidence="7">
    <location>
        <begin position="1"/>
        <end position="19"/>
    </location>
</feature>
<keyword evidence="5" id="KW-0378">Hydrolase</keyword>
<keyword evidence="3" id="KW-0081">Bacteriolytic enzyme</keyword>
<dbReference type="Pfam" id="PF00062">
    <property type="entry name" value="Lys"/>
    <property type="match status" value="1"/>
</dbReference>
<sequence length="158" mass="17125">MRGGIALCFAVLCAALAEGKVYTKCGLTQELLKKGFSRSLVGNWVCLIESESGKDTSKQVTKANGSKSLGLFQINSKEWCQFGTPGGKCRMKCEDLLNDNITDDAACAQKVHSEVGFKAWDGWTRSCYGRTYPSTIASACIPAPSPQKTSSFKSLFFI</sequence>
<name>A0A9P0LHU6_ACAOB</name>
<dbReference type="Gene3D" id="1.10.530.10">
    <property type="match status" value="1"/>
</dbReference>
<dbReference type="InterPro" id="IPR023346">
    <property type="entry name" value="Lysozyme-like_dom_sf"/>
</dbReference>
<dbReference type="PRINTS" id="PR00135">
    <property type="entry name" value="LYZLACT"/>
</dbReference>
<proteinExistence type="inferred from homology"/>
<gene>
    <name evidence="9" type="ORF">ACAOBT_LOCUS22315</name>
</gene>
<evidence type="ECO:0000256" key="2">
    <source>
        <dbReference type="ARBA" id="ARBA00012732"/>
    </source>
</evidence>
<accession>A0A9P0LHU6</accession>
<evidence type="ECO:0000256" key="1">
    <source>
        <dbReference type="ARBA" id="ARBA00000632"/>
    </source>
</evidence>
<dbReference type="InterPro" id="IPR019799">
    <property type="entry name" value="Glyco_hydro_22_CS"/>
</dbReference>
<feature type="domain" description="Glycosyl hydrolases family 22 (GH22)" evidence="8">
    <location>
        <begin position="89"/>
        <end position="107"/>
    </location>
</feature>
<dbReference type="PANTHER" id="PTHR11407:SF63">
    <property type="entry name" value="LYSOZYME C"/>
    <property type="match status" value="1"/>
</dbReference>
<organism evidence="9 10">
    <name type="scientific">Acanthoscelides obtectus</name>
    <name type="common">Bean weevil</name>
    <name type="synonym">Bruchus obtectus</name>
    <dbReference type="NCBI Taxonomy" id="200917"/>
    <lineage>
        <taxon>Eukaryota</taxon>
        <taxon>Metazoa</taxon>
        <taxon>Ecdysozoa</taxon>
        <taxon>Arthropoda</taxon>
        <taxon>Hexapoda</taxon>
        <taxon>Insecta</taxon>
        <taxon>Pterygota</taxon>
        <taxon>Neoptera</taxon>
        <taxon>Endopterygota</taxon>
        <taxon>Coleoptera</taxon>
        <taxon>Polyphaga</taxon>
        <taxon>Cucujiformia</taxon>
        <taxon>Chrysomeloidea</taxon>
        <taxon>Chrysomelidae</taxon>
        <taxon>Bruchinae</taxon>
        <taxon>Bruchini</taxon>
        <taxon>Acanthoscelides</taxon>
    </lineage>
</organism>
<keyword evidence="5" id="KW-0326">Glycosidase</keyword>
<evidence type="ECO:0000313" key="9">
    <source>
        <dbReference type="EMBL" id="CAH1994921.1"/>
    </source>
</evidence>
<keyword evidence="3" id="KW-0929">Antimicrobial</keyword>
<dbReference type="SUPFAM" id="SSF53955">
    <property type="entry name" value="Lysozyme-like"/>
    <property type="match status" value="1"/>
</dbReference>
<dbReference type="InterPro" id="IPR001916">
    <property type="entry name" value="Glyco_hydro_22"/>
</dbReference>
<evidence type="ECO:0000313" key="10">
    <source>
        <dbReference type="Proteomes" id="UP001152888"/>
    </source>
</evidence>
<evidence type="ECO:0000256" key="5">
    <source>
        <dbReference type="ARBA" id="ARBA00023295"/>
    </source>
</evidence>
<comment type="similarity">
    <text evidence="6">Belongs to the glycosyl hydrolase 22 family.</text>
</comment>
<evidence type="ECO:0000256" key="3">
    <source>
        <dbReference type="ARBA" id="ARBA00022638"/>
    </source>
</evidence>
<dbReference type="OrthoDB" id="6692707at2759"/>
<dbReference type="PROSITE" id="PS51348">
    <property type="entry name" value="GLYCOSYL_HYDROL_F22_2"/>
    <property type="match status" value="1"/>
</dbReference>
<evidence type="ECO:0000259" key="8">
    <source>
        <dbReference type="PROSITE" id="PS00128"/>
    </source>
</evidence>
<protein>
    <recommendedName>
        <fullName evidence="2">lysozyme</fullName>
        <ecNumber evidence="2">3.2.1.17</ecNumber>
    </recommendedName>
</protein>
<feature type="chain" id="PRO_5040487352" description="lysozyme" evidence="7">
    <location>
        <begin position="20"/>
        <end position="158"/>
    </location>
</feature>
<dbReference type="GO" id="GO:0042742">
    <property type="term" value="P:defense response to bacterium"/>
    <property type="evidence" value="ECO:0007669"/>
    <property type="project" value="UniProtKB-KW"/>
</dbReference>
<dbReference type="PANTHER" id="PTHR11407">
    <property type="entry name" value="LYSOZYME C"/>
    <property type="match status" value="1"/>
</dbReference>
<dbReference type="GO" id="GO:0003796">
    <property type="term" value="F:lysozyme activity"/>
    <property type="evidence" value="ECO:0007669"/>
    <property type="project" value="UniProtKB-EC"/>
</dbReference>
<keyword evidence="4" id="KW-1015">Disulfide bond</keyword>
<dbReference type="GO" id="GO:0031640">
    <property type="term" value="P:killing of cells of another organism"/>
    <property type="evidence" value="ECO:0007669"/>
    <property type="project" value="UniProtKB-KW"/>
</dbReference>
<dbReference type="Proteomes" id="UP001152888">
    <property type="component" value="Unassembled WGS sequence"/>
</dbReference>
<keyword evidence="10" id="KW-1185">Reference proteome</keyword>
<comment type="catalytic activity">
    <reaction evidence="1">
        <text>Hydrolysis of (1-&gt;4)-beta-linkages between N-acetylmuramic acid and N-acetyl-D-glucosamine residues in a peptidoglycan and between N-acetyl-D-glucosamine residues in chitodextrins.</text>
        <dbReference type="EC" id="3.2.1.17"/>
    </reaction>
</comment>
<dbReference type="EC" id="3.2.1.17" evidence="2"/>
<dbReference type="PROSITE" id="PS00128">
    <property type="entry name" value="GLYCOSYL_HYDROL_F22_1"/>
    <property type="match status" value="1"/>
</dbReference>
<dbReference type="AlphaFoldDB" id="A0A9P0LHU6"/>
<reference evidence="9" key="1">
    <citation type="submission" date="2022-03" db="EMBL/GenBank/DDBJ databases">
        <authorList>
            <person name="Sayadi A."/>
        </authorList>
    </citation>
    <scope>NUCLEOTIDE SEQUENCE</scope>
</reference>
<evidence type="ECO:0000256" key="7">
    <source>
        <dbReference type="SAM" id="SignalP"/>
    </source>
</evidence>